<evidence type="ECO:0000313" key="2">
    <source>
        <dbReference type="EMBL" id="TDH35683.1"/>
    </source>
</evidence>
<dbReference type="SMART" id="SM00530">
    <property type="entry name" value="HTH_XRE"/>
    <property type="match status" value="1"/>
</dbReference>
<dbReference type="SUPFAM" id="SSF47413">
    <property type="entry name" value="lambda repressor-like DNA-binding domains"/>
    <property type="match status" value="1"/>
</dbReference>
<dbReference type="SUPFAM" id="SSF51306">
    <property type="entry name" value="LexA/Signal peptidase"/>
    <property type="match status" value="1"/>
</dbReference>
<dbReference type="Gene3D" id="2.10.109.10">
    <property type="entry name" value="Umud Fragment, subunit A"/>
    <property type="match status" value="1"/>
</dbReference>
<name>A0A4R5PJ55_9HYPH</name>
<keyword evidence="3" id="KW-1185">Reference proteome</keyword>
<dbReference type="Gene3D" id="1.10.260.40">
    <property type="entry name" value="lambda repressor-like DNA-binding domains"/>
    <property type="match status" value="1"/>
</dbReference>
<dbReference type="InterPro" id="IPR036286">
    <property type="entry name" value="LexA/Signal_pep-like_sf"/>
</dbReference>
<dbReference type="Pfam" id="PF00717">
    <property type="entry name" value="Peptidase_S24"/>
    <property type="match status" value="1"/>
</dbReference>
<dbReference type="InterPro" id="IPR039418">
    <property type="entry name" value="LexA-like"/>
</dbReference>
<feature type="domain" description="HTH cro/C1-type" evidence="1">
    <location>
        <begin position="8"/>
        <end position="59"/>
    </location>
</feature>
<reference evidence="2 3" key="1">
    <citation type="journal article" date="2013" name="Int. J. Syst. Evol. Microbiol.">
        <title>Hoeflea suaedae sp. nov., an endophytic bacterium isolated from the root of the halophyte Suaeda maritima.</title>
        <authorList>
            <person name="Chung E.J."/>
            <person name="Park J.A."/>
            <person name="Pramanik P."/>
            <person name="Bibi F."/>
            <person name="Jeon C.O."/>
            <person name="Chung Y.R."/>
        </authorList>
    </citation>
    <scope>NUCLEOTIDE SEQUENCE [LARGE SCALE GENOMIC DNA]</scope>
    <source>
        <strain evidence="2 3">YC6898</strain>
    </source>
</reference>
<protein>
    <submittedName>
        <fullName evidence="2">Helix-turn-helix domain-containing protein</fullName>
    </submittedName>
</protein>
<dbReference type="InterPro" id="IPR010982">
    <property type="entry name" value="Lambda_DNA-bd_dom_sf"/>
</dbReference>
<organism evidence="2 3">
    <name type="scientific">Pseudohoeflea suaedae</name>
    <dbReference type="NCBI Taxonomy" id="877384"/>
    <lineage>
        <taxon>Bacteria</taxon>
        <taxon>Pseudomonadati</taxon>
        <taxon>Pseudomonadota</taxon>
        <taxon>Alphaproteobacteria</taxon>
        <taxon>Hyphomicrobiales</taxon>
        <taxon>Rhizobiaceae</taxon>
        <taxon>Pseudohoeflea</taxon>
    </lineage>
</organism>
<evidence type="ECO:0000259" key="1">
    <source>
        <dbReference type="PROSITE" id="PS50943"/>
    </source>
</evidence>
<dbReference type="EMBL" id="SMSI01000002">
    <property type="protein sequence ID" value="TDH35683.1"/>
    <property type="molecule type" value="Genomic_DNA"/>
</dbReference>
<dbReference type="CDD" id="cd00093">
    <property type="entry name" value="HTH_XRE"/>
    <property type="match status" value="1"/>
</dbReference>
<dbReference type="InterPro" id="IPR001387">
    <property type="entry name" value="Cro/C1-type_HTH"/>
</dbReference>
<dbReference type="CDD" id="cd06529">
    <property type="entry name" value="S24_LexA-like"/>
    <property type="match status" value="1"/>
</dbReference>
<comment type="caution">
    <text evidence="2">The sequence shown here is derived from an EMBL/GenBank/DDBJ whole genome shotgun (WGS) entry which is preliminary data.</text>
</comment>
<dbReference type="Pfam" id="PF01381">
    <property type="entry name" value="HTH_3"/>
    <property type="match status" value="1"/>
</dbReference>
<dbReference type="AlphaFoldDB" id="A0A4R5PJ55"/>
<dbReference type="PROSITE" id="PS50943">
    <property type="entry name" value="HTH_CROC1"/>
    <property type="match status" value="1"/>
</dbReference>
<sequence>MKTLGAAIRRAREARGWSQTELGERVNLSVAAISKIENGGTRNPRNLARFAEVLGVDFLAPKPKPKPRQGMTPIVGRASAGNLSRIVSLDDPVDWAETPGELVNVPGGYMVYVHGDSMAPRYEPGERIHVNPTRPVPVGKYCVIQVADDGVGPATSAYVKIYRGRDDKVVRVEQLNPPAVIEFPAENVRGIHLVVGARYV</sequence>
<dbReference type="Proteomes" id="UP000295131">
    <property type="component" value="Unassembled WGS sequence"/>
</dbReference>
<gene>
    <name evidence="2" type="ORF">E2A64_10100</name>
</gene>
<dbReference type="GO" id="GO:0003677">
    <property type="term" value="F:DNA binding"/>
    <property type="evidence" value="ECO:0007669"/>
    <property type="project" value="InterPro"/>
</dbReference>
<accession>A0A4R5PJ55</accession>
<evidence type="ECO:0000313" key="3">
    <source>
        <dbReference type="Proteomes" id="UP000295131"/>
    </source>
</evidence>
<dbReference type="InterPro" id="IPR015927">
    <property type="entry name" value="Peptidase_S24_S26A/B/C"/>
</dbReference>
<proteinExistence type="predicted"/>